<organism evidence="1 2">
    <name type="scientific">Pantoea dispersa</name>
    <dbReference type="NCBI Taxonomy" id="59814"/>
    <lineage>
        <taxon>Bacteria</taxon>
        <taxon>Pseudomonadati</taxon>
        <taxon>Pseudomonadota</taxon>
        <taxon>Gammaproteobacteria</taxon>
        <taxon>Enterobacterales</taxon>
        <taxon>Erwiniaceae</taxon>
        <taxon>Pantoea</taxon>
    </lineage>
</organism>
<reference evidence="1 2" key="1">
    <citation type="submission" date="2019-06" db="EMBL/GenBank/DDBJ databases">
        <title>Pantoea dispersa Assembly.</title>
        <authorList>
            <person name="Wang J."/>
        </authorList>
    </citation>
    <scope>NUCLEOTIDE SEQUENCE [LARGE SCALE GENOMIC DNA]</scope>
    <source>
        <strain evidence="2">bio</strain>
    </source>
</reference>
<dbReference type="RefSeq" id="WP_141495673.1">
    <property type="nucleotide sequence ID" value="NZ_VICF01000002.1"/>
</dbReference>
<proteinExistence type="predicted"/>
<evidence type="ECO:0008006" key="3">
    <source>
        <dbReference type="Google" id="ProtNLM"/>
    </source>
</evidence>
<accession>A0ABY2ZZ07</accession>
<protein>
    <recommendedName>
        <fullName evidence="3">Anti-adapter protein IraP</fullName>
    </recommendedName>
</protein>
<evidence type="ECO:0000313" key="2">
    <source>
        <dbReference type="Proteomes" id="UP000319715"/>
    </source>
</evidence>
<name>A0ABY2ZZ07_9GAMM</name>
<dbReference type="Proteomes" id="UP000319715">
    <property type="component" value="Unassembled WGS sequence"/>
</dbReference>
<gene>
    <name evidence="1" type="ORF">FK492_06295</name>
</gene>
<dbReference type="EMBL" id="VICF01000002">
    <property type="protein sequence ID" value="TQC75531.1"/>
    <property type="molecule type" value="Genomic_DNA"/>
</dbReference>
<keyword evidence="2" id="KW-1185">Reference proteome</keyword>
<comment type="caution">
    <text evidence="1">The sequence shown here is derived from an EMBL/GenBank/DDBJ whole genome shotgun (WGS) entry which is preliminary data.</text>
</comment>
<evidence type="ECO:0000313" key="1">
    <source>
        <dbReference type="EMBL" id="TQC75531.1"/>
    </source>
</evidence>
<sequence length="73" mass="8268">MEKLNFAQTEVIALTIVVESMISMMEDDKKEILKQLTTSLVDGMIQSNPEMAKHFEEIKESVLRITEVGTVKP</sequence>